<keyword evidence="2" id="KW-0677">Repeat</keyword>
<dbReference type="SUPFAM" id="SSF50978">
    <property type="entry name" value="WD40 repeat-like"/>
    <property type="match status" value="1"/>
</dbReference>
<dbReference type="Proteomes" id="UP001497525">
    <property type="component" value="Unassembled WGS sequence"/>
</dbReference>
<organism evidence="4 5">
    <name type="scientific">Calicophoron daubneyi</name>
    <name type="common">Rumen fluke</name>
    <name type="synonym">Paramphistomum daubneyi</name>
    <dbReference type="NCBI Taxonomy" id="300641"/>
    <lineage>
        <taxon>Eukaryota</taxon>
        <taxon>Metazoa</taxon>
        <taxon>Spiralia</taxon>
        <taxon>Lophotrochozoa</taxon>
        <taxon>Platyhelminthes</taxon>
        <taxon>Trematoda</taxon>
        <taxon>Digenea</taxon>
        <taxon>Plagiorchiida</taxon>
        <taxon>Pronocephalata</taxon>
        <taxon>Paramphistomoidea</taxon>
        <taxon>Paramphistomidae</taxon>
        <taxon>Calicophoron</taxon>
    </lineage>
</organism>
<reference evidence="4" key="1">
    <citation type="submission" date="2024-06" db="EMBL/GenBank/DDBJ databases">
        <authorList>
            <person name="Liu X."/>
            <person name="Lenzi L."/>
            <person name="Haldenby T S."/>
            <person name="Uol C."/>
        </authorList>
    </citation>
    <scope>NUCLEOTIDE SEQUENCE</scope>
</reference>
<dbReference type="Gene3D" id="2.130.10.10">
    <property type="entry name" value="YVTN repeat-like/Quinoprotein amine dehydrogenase"/>
    <property type="match status" value="2"/>
</dbReference>
<dbReference type="InterPro" id="IPR001680">
    <property type="entry name" value="WD40_rpt"/>
</dbReference>
<dbReference type="AlphaFoldDB" id="A0AAV2T6I0"/>
<dbReference type="GO" id="GO:0080008">
    <property type="term" value="C:Cul4-RING E3 ubiquitin ligase complex"/>
    <property type="evidence" value="ECO:0007669"/>
    <property type="project" value="TreeGrafter"/>
</dbReference>
<dbReference type="PANTHER" id="PTHR15574:SF39">
    <property type="entry name" value="DDB1- AND CUL4-ASSOCIATED FACTOR 6"/>
    <property type="match status" value="1"/>
</dbReference>
<dbReference type="InterPro" id="IPR045151">
    <property type="entry name" value="DCAF8"/>
</dbReference>
<evidence type="ECO:0000256" key="2">
    <source>
        <dbReference type="ARBA" id="ARBA00022737"/>
    </source>
</evidence>
<protein>
    <submittedName>
        <fullName evidence="4">Uncharacterized protein</fullName>
    </submittedName>
</protein>
<proteinExistence type="predicted"/>
<dbReference type="Pfam" id="PF00400">
    <property type="entry name" value="WD40"/>
    <property type="match status" value="1"/>
</dbReference>
<evidence type="ECO:0000313" key="5">
    <source>
        <dbReference type="Proteomes" id="UP001497525"/>
    </source>
</evidence>
<name>A0AAV2T6I0_CALDB</name>
<dbReference type="InterPro" id="IPR036322">
    <property type="entry name" value="WD40_repeat_dom_sf"/>
</dbReference>
<comment type="caution">
    <text evidence="4">The sequence shown here is derived from an EMBL/GenBank/DDBJ whole genome shotgun (WGS) entry which is preliminary data.</text>
</comment>
<dbReference type="GO" id="GO:0045944">
    <property type="term" value="P:positive regulation of transcription by RNA polymerase II"/>
    <property type="evidence" value="ECO:0007669"/>
    <property type="project" value="TreeGrafter"/>
</dbReference>
<evidence type="ECO:0000313" key="4">
    <source>
        <dbReference type="EMBL" id="CAL5131609.1"/>
    </source>
</evidence>
<dbReference type="GO" id="GO:0005737">
    <property type="term" value="C:cytoplasm"/>
    <property type="evidence" value="ECO:0007669"/>
    <property type="project" value="TreeGrafter"/>
</dbReference>
<feature type="region of interest" description="Disordered" evidence="3">
    <location>
        <begin position="362"/>
        <end position="396"/>
    </location>
</feature>
<dbReference type="SMART" id="SM00320">
    <property type="entry name" value="WD40"/>
    <property type="match status" value="5"/>
</dbReference>
<dbReference type="EMBL" id="CAXLJL010000101">
    <property type="protein sequence ID" value="CAL5131609.1"/>
    <property type="molecule type" value="Genomic_DNA"/>
</dbReference>
<evidence type="ECO:0000256" key="3">
    <source>
        <dbReference type="SAM" id="MobiDB-lite"/>
    </source>
</evidence>
<feature type="region of interest" description="Disordered" evidence="3">
    <location>
        <begin position="427"/>
        <end position="473"/>
    </location>
</feature>
<sequence>MCKRRFTLEYDGISEDKYSLRGILLPEALFCFADNPYYFSSLQIKQTLSFHEGCVNTVIWDDAGECLLSGSDDRQIAITRIFPNPSQSAASGVVFHERLPAESNVFSAKFLPYTSDSHIIVGCKCGCLLSVRVDAAPGSRVEPVHCHGYAVYDILTLPDQPACFLTLSHDQTVVCFDSRIPFSPNRTDQRCNQQCTYLAAQTPSTPRRKNPGVQLMKLQFPVTAGDVHPLDGSRRIAIACADGFVRLFDLRRFTAPDDSSSATGGSSQPSPYLVVRPLKLPAQLTERSSIRLDYGPAHITSVQFEPIYPTTFSRFTSPIGARDTYHRAGYGGRNLLVSHMYAPVFLFDTSRVEDKLETELPPVDWLPDRIGDNDENSSADSPNSSDESRQRISRVSQESDLDLRLAIAFFHWLERQRLQRLAASAQVSVDRNEGPQDNREPSNTPAPQRPRAPTPSEPRPPVTDQPSDDSEEPAISPLELLTDEYVAKVLASAPRCRQIMAYRGRRSCRTVIKASVFWGRDYILSGSECGHVIAWNRWSGEPVSVIEADRAVVNRIAPHPRLPIFACSGIDRTVKLVEPNPGAFTADLDELRKNQAEEAQHLCDENSDMMRESLRSGSLRLDRLARLRTGQAIRNILRRIGNASNRP</sequence>
<keyword evidence="1" id="KW-0853">WD repeat</keyword>
<dbReference type="PANTHER" id="PTHR15574">
    <property type="entry name" value="WD REPEAT DOMAIN-CONTAINING FAMILY"/>
    <property type="match status" value="1"/>
</dbReference>
<feature type="compositionally biased region" description="Pro residues" evidence="3">
    <location>
        <begin position="447"/>
        <end position="463"/>
    </location>
</feature>
<gene>
    <name evidence="4" type="ORF">CDAUBV1_LOCUS4097</name>
</gene>
<evidence type="ECO:0000256" key="1">
    <source>
        <dbReference type="ARBA" id="ARBA00022574"/>
    </source>
</evidence>
<dbReference type="InterPro" id="IPR015943">
    <property type="entry name" value="WD40/YVTN_repeat-like_dom_sf"/>
</dbReference>
<feature type="compositionally biased region" description="Low complexity" evidence="3">
    <location>
        <begin position="376"/>
        <end position="385"/>
    </location>
</feature>
<accession>A0AAV2T6I0</accession>
<feature type="compositionally biased region" description="Basic and acidic residues" evidence="3">
    <location>
        <begin position="430"/>
        <end position="440"/>
    </location>
</feature>